<dbReference type="OrthoDB" id="18186at2759"/>
<name>A0A2P4XEF4_9STRA</name>
<sequence>MVVDENDNGERDLELPTFAPLPKVPVSTWIHRVELELKGAVESVRGKWSDKALYFSLGNKSMENASKGYGPGDVRTEEDLDVLEEGTLLMKLDKSTAEWRVNMRRMMPGETHADFTVGLRDVVGRNNKLVKQRPKPKALEEVVEKATEIDDQMDNATAPSRYFVPVDGTIGQTSVIPGVSGTGLDARMTEFVGEGIVGSNSKQAVALFTNPQGVYNAYSGTWDPPPGYVWNGKYWYELRKTTRKAASISYIGGTTETKSPATKYKLRLGRAVLSDEELVE</sequence>
<proteinExistence type="predicted"/>
<evidence type="ECO:0000313" key="2">
    <source>
        <dbReference type="Proteomes" id="UP000237271"/>
    </source>
</evidence>
<reference evidence="1 2" key="1">
    <citation type="journal article" date="2017" name="Genome Biol. Evol.">
        <title>Phytophthora megakarya and P. palmivora, closely related causal agents of cacao black pod rot, underwent increases in genome sizes and gene numbers by different mechanisms.</title>
        <authorList>
            <person name="Ali S.S."/>
            <person name="Shao J."/>
            <person name="Lary D.J."/>
            <person name="Kronmiller B."/>
            <person name="Shen D."/>
            <person name="Strem M.D."/>
            <person name="Amoako-Attah I."/>
            <person name="Akrofi A.Y."/>
            <person name="Begoude B.A."/>
            <person name="Ten Hoopen G.M."/>
            <person name="Coulibaly K."/>
            <person name="Kebe B.I."/>
            <person name="Melnick R.L."/>
            <person name="Guiltinan M.J."/>
            <person name="Tyler B.M."/>
            <person name="Meinhardt L.W."/>
            <person name="Bailey B.A."/>
        </authorList>
    </citation>
    <scope>NUCLEOTIDE SEQUENCE [LARGE SCALE GENOMIC DNA]</scope>
    <source>
        <strain evidence="2">sbr112.9</strain>
    </source>
</reference>
<dbReference type="EMBL" id="NCKW01011249">
    <property type="protein sequence ID" value="POM63931.1"/>
    <property type="molecule type" value="Genomic_DNA"/>
</dbReference>
<dbReference type="AlphaFoldDB" id="A0A2P4XEF4"/>
<keyword evidence="2" id="KW-1185">Reference proteome</keyword>
<accession>A0A2P4XEF4</accession>
<gene>
    <name evidence="1" type="ORF">PHPALM_20615</name>
</gene>
<dbReference type="Proteomes" id="UP000237271">
    <property type="component" value="Unassembled WGS sequence"/>
</dbReference>
<evidence type="ECO:0000313" key="1">
    <source>
        <dbReference type="EMBL" id="POM63931.1"/>
    </source>
</evidence>
<organism evidence="1 2">
    <name type="scientific">Phytophthora palmivora</name>
    <dbReference type="NCBI Taxonomy" id="4796"/>
    <lineage>
        <taxon>Eukaryota</taxon>
        <taxon>Sar</taxon>
        <taxon>Stramenopiles</taxon>
        <taxon>Oomycota</taxon>
        <taxon>Peronosporomycetes</taxon>
        <taxon>Peronosporales</taxon>
        <taxon>Peronosporaceae</taxon>
        <taxon>Phytophthora</taxon>
    </lineage>
</organism>
<comment type="caution">
    <text evidence="1">The sequence shown here is derived from an EMBL/GenBank/DDBJ whole genome shotgun (WGS) entry which is preliminary data.</text>
</comment>
<protein>
    <submittedName>
        <fullName evidence="1">Uncharacterized protein</fullName>
    </submittedName>
</protein>